<dbReference type="InterPro" id="IPR008775">
    <property type="entry name" value="Phytyl_CoA_dOase-like"/>
</dbReference>
<comment type="caution">
    <text evidence="2">The sequence shown here is derived from an EMBL/GenBank/DDBJ whole genome shotgun (WGS) entry which is preliminary data.</text>
</comment>
<proteinExistence type="predicted"/>
<feature type="compositionally biased region" description="Polar residues" evidence="1">
    <location>
        <begin position="1"/>
        <end position="14"/>
    </location>
</feature>
<feature type="region of interest" description="Disordered" evidence="1">
    <location>
        <begin position="1"/>
        <end position="20"/>
    </location>
</feature>
<dbReference type="Pfam" id="PF05721">
    <property type="entry name" value="PhyH"/>
    <property type="match status" value="1"/>
</dbReference>
<dbReference type="EMBL" id="MPNX01000021">
    <property type="protein sequence ID" value="OOY34160.1"/>
    <property type="molecule type" value="Genomic_DNA"/>
</dbReference>
<sequence length="254" mass="28225">MNVNTKGTGSNANNRPDKQVNVRESYLNDDYLVIRQALDQTCVDILAGECDRLSADEENFDQLIAARKNLDGRLVRDRLDPLSRISEVFKELSNNNAITSIVSNLFDGDCHLFKDKLIYKPPGTTGYLLHQDYTRYSFTGIPASDILSVMIPIDPATEQSGAITIFSGYTDKILPAPPGDPYAADPSAVNLDEGIMIELEPGDLLLFHSAAPHLSGPNLTHHPRRAAFITYNHGKYGQQYNHYYAGRESTYSNE</sequence>
<dbReference type="SUPFAM" id="SSF51197">
    <property type="entry name" value="Clavaminate synthase-like"/>
    <property type="match status" value="1"/>
</dbReference>
<protein>
    <recommendedName>
        <fullName evidence="4">Phytanoyl-CoA dioxygenase</fullName>
    </recommendedName>
</protein>
<evidence type="ECO:0000313" key="2">
    <source>
        <dbReference type="EMBL" id="OOY34160.1"/>
    </source>
</evidence>
<dbReference type="PANTHER" id="PTHR20883">
    <property type="entry name" value="PHYTANOYL-COA DIOXYGENASE DOMAIN CONTAINING 1"/>
    <property type="match status" value="1"/>
</dbReference>
<reference evidence="2 3" key="1">
    <citation type="submission" date="2016-11" db="EMBL/GenBank/DDBJ databases">
        <title>Mixed transmission modes and dynamic genome evolution in an obligate animal-bacterial symbiosis.</title>
        <authorList>
            <person name="Russell S.L."/>
            <person name="Corbett-Detig R.B."/>
            <person name="Cavanaugh C.M."/>
        </authorList>
    </citation>
    <scope>NUCLEOTIDE SEQUENCE [LARGE SCALE GENOMIC DNA]</scope>
    <source>
        <strain evidence="2">MA-KB16</strain>
    </source>
</reference>
<dbReference type="Gene3D" id="2.60.120.620">
    <property type="entry name" value="q2cbj1_9rhob like domain"/>
    <property type="match status" value="1"/>
</dbReference>
<dbReference type="PANTHER" id="PTHR20883:SF51">
    <property type="entry name" value="PHYTANOYL-COA HYDROXYLASE"/>
    <property type="match status" value="1"/>
</dbReference>
<dbReference type="RefSeq" id="WP_078453474.1">
    <property type="nucleotide sequence ID" value="NZ_MPNX01000021.1"/>
</dbReference>
<evidence type="ECO:0000313" key="3">
    <source>
        <dbReference type="Proteomes" id="UP000190962"/>
    </source>
</evidence>
<dbReference type="GO" id="GO:0016706">
    <property type="term" value="F:2-oxoglutarate-dependent dioxygenase activity"/>
    <property type="evidence" value="ECO:0007669"/>
    <property type="project" value="UniProtKB-ARBA"/>
</dbReference>
<dbReference type="GO" id="GO:0005506">
    <property type="term" value="F:iron ion binding"/>
    <property type="evidence" value="ECO:0007669"/>
    <property type="project" value="UniProtKB-ARBA"/>
</dbReference>
<gene>
    <name evidence="2" type="ORF">BOV88_11710</name>
</gene>
<accession>A0A1T2HR66</accession>
<name>A0A1T2HR66_SOVGS</name>
<dbReference type="GeneID" id="86992466"/>
<organism evidence="2 3">
    <name type="scientific">Solemya velum gill symbiont</name>
    <dbReference type="NCBI Taxonomy" id="2340"/>
    <lineage>
        <taxon>Bacteria</taxon>
        <taxon>Pseudomonadati</taxon>
        <taxon>Pseudomonadota</taxon>
        <taxon>Gammaproteobacteria</taxon>
        <taxon>sulfur-oxidizing symbionts</taxon>
    </lineage>
</organism>
<evidence type="ECO:0000256" key="1">
    <source>
        <dbReference type="SAM" id="MobiDB-lite"/>
    </source>
</evidence>
<dbReference type="AlphaFoldDB" id="A0A1T2HR66"/>
<dbReference type="Proteomes" id="UP000190962">
    <property type="component" value="Unassembled WGS sequence"/>
</dbReference>
<evidence type="ECO:0008006" key="4">
    <source>
        <dbReference type="Google" id="ProtNLM"/>
    </source>
</evidence>